<feature type="transmembrane region" description="Helical" evidence="12">
    <location>
        <begin position="132"/>
        <end position="152"/>
    </location>
</feature>
<dbReference type="InterPro" id="IPR050450">
    <property type="entry name" value="COX15/CtaA_HemeA_synthase"/>
</dbReference>
<dbReference type="PANTHER" id="PTHR35457">
    <property type="entry name" value="HEME A SYNTHASE"/>
    <property type="match status" value="1"/>
</dbReference>
<evidence type="ECO:0000256" key="4">
    <source>
        <dbReference type="ARBA" id="ARBA00022723"/>
    </source>
</evidence>
<evidence type="ECO:0000256" key="1">
    <source>
        <dbReference type="ARBA" id="ARBA00004141"/>
    </source>
</evidence>
<evidence type="ECO:0000256" key="10">
    <source>
        <dbReference type="ARBA" id="ARBA00023157"/>
    </source>
</evidence>
<keyword evidence="9 12" id="KW-0472">Membrane</keyword>
<evidence type="ECO:0000313" key="14">
    <source>
        <dbReference type="Proteomes" id="UP000001026"/>
    </source>
</evidence>
<evidence type="ECO:0000313" key="13">
    <source>
        <dbReference type="EMBL" id="CAE18906.1"/>
    </source>
</evidence>
<gene>
    <name evidence="13" type="ordered locus">PMM0447</name>
</gene>
<reference evidence="13 14" key="1">
    <citation type="journal article" date="2003" name="Nature">
        <title>Genome divergence in two Prochlorococcus ecotypes reflects oceanic niche differentiation.</title>
        <authorList>
            <person name="Rocap G."/>
            <person name="Larimer F.W."/>
            <person name="Lamerdin J.E."/>
            <person name="Malfatti S."/>
            <person name="Chain P."/>
            <person name="Ahlgren N.A."/>
            <person name="Arellano A."/>
            <person name="Coleman M."/>
            <person name="Hauser L."/>
            <person name="Hess W.R."/>
            <person name="Johnson Z.I."/>
            <person name="Land M.L."/>
            <person name="Lindell D."/>
            <person name="Post A.F."/>
            <person name="Regala W."/>
            <person name="Shah M."/>
            <person name="Shaw S.L."/>
            <person name="Steglich C."/>
            <person name="Sullivan M.B."/>
            <person name="Ting C.S."/>
            <person name="Tolonen A."/>
            <person name="Webb E.A."/>
            <person name="Zinser E.R."/>
            <person name="Chisholm S.W."/>
        </authorList>
    </citation>
    <scope>NUCLEOTIDE SEQUENCE [LARGE SCALE GENOMIC DNA]</scope>
    <source>
        <strain evidence="14">CCMP1986 / NIES-2087 / MED4</strain>
    </source>
</reference>
<dbReference type="EMBL" id="BX548174">
    <property type="protein sequence ID" value="CAE18906.1"/>
    <property type="molecule type" value="Genomic_DNA"/>
</dbReference>
<dbReference type="PANTHER" id="PTHR35457:SF1">
    <property type="entry name" value="HEME A SYNTHASE"/>
    <property type="match status" value="1"/>
</dbReference>
<sequence>MNNLFKNEIYQSKYKSVFLKLGTHTVWALIALIVIGGATRVMEAGLACPDWPLCYGTLLPLNHMNLRVFLEWFHRLDAFLVGLLILSEFILSIVWRKDLPNWLPKTYSLLVFLVIVQGSIGAFTVINLLNSYSVTAHLLTAFLLLITTITINQNLENNGVNKSLTWWKILLFLPLILTLVQSFIGVRLSSTWSSHLCLSFNKQCLILDTHKLFAIPISISILFIFAISIYKQDLFQNNWRYLCSLFLLLIFQVVLGVLSLRTNLSEPLFVIGHQLNASLLIATLTSLIFRNPYQNKKINQPFNSVIVGLKS</sequence>
<keyword evidence="5 12" id="KW-1133">Transmembrane helix</keyword>
<feature type="transmembrane region" description="Helical" evidence="12">
    <location>
        <begin position="21"/>
        <end position="42"/>
    </location>
</feature>
<dbReference type="STRING" id="59919.PMM0447"/>
<dbReference type="GO" id="GO:0006784">
    <property type="term" value="P:heme A biosynthetic process"/>
    <property type="evidence" value="ECO:0007669"/>
    <property type="project" value="InterPro"/>
</dbReference>
<dbReference type="HOGENOM" id="CLU_041525_2_0_3"/>
<dbReference type="GO" id="GO:0016491">
    <property type="term" value="F:oxidoreductase activity"/>
    <property type="evidence" value="ECO:0007669"/>
    <property type="project" value="UniProtKB-KW"/>
</dbReference>
<keyword evidence="2" id="KW-1003">Cell membrane</keyword>
<dbReference type="GO" id="GO:0016020">
    <property type="term" value="C:membrane"/>
    <property type="evidence" value="ECO:0007669"/>
    <property type="project" value="UniProtKB-SubCell"/>
</dbReference>
<evidence type="ECO:0000256" key="5">
    <source>
        <dbReference type="ARBA" id="ARBA00022989"/>
    </source>
</evidence>
<feature type="transmembrane region" description="Helical" evidence="12">
    <location>
        <begin position="72"/>
        <end position="95"/>
    </location>
</feature>
<dbReference type="KEGG" id="pmm:PMM0447"/>
<evidence type="ECO:0000256" key="6">
    <source>
        <dbReference type="ARBA" id="ARBA00023002"/>
    </source>
</evidence>
<keyword evidence="4" id="KW-0479">Metal-binding</keyword>
<feature type="transmembrane region" description="Helical" evidence="12">
    <location>
        <begin position="107"/>
        <end position="126"/>
    </location>
</feature>
<feature type="transmembrane region" description="Helical" evidence="12">
    <location>
        <begin position="212"/>
        <end position="230"/>
    </location>
</feature>
<dbReference type="InterPro" id="IPR003780">
    <property type="entry name" value="COX15/CtaA_fam"/>
</dbReference>
<dbReference type="Proteomes" id="UP000001026">
    <property type="component" value="Chromosome"/>
</dbReference>
<name>Q7V2M8_PROMP</name>
<evidence type="ECO:0000256" key="3">
    <source>
        <dbReference type="ARBA" id="ARBA00022692"/>
    </source>
</evidence>
<protein>
    <recommendedName>
        <fullName evidence="15">Heme A synthase</fullName>
    </recommendedName>
</protein>
<keyword evidence="8" id="KW-0350">Heme biosynthesis</keyword>
<proteinExistence type="predicted"/>
<dbReference type="Pfam" id="PF02628">
    <property type="entry name" value="COX15-CtaA"/>
    <property type="match status" value="1"/>
</dbReference>
<evidence type="ECO:0000256" key="2">
    <source>
        <dbReference type="ARBA" id="ARBA00022475"/>
    </source>
</evidence>
<dbReference type="AlphaFoldDB" id="Q7V2M8"/>
<feature type="transmembrane region" description="Helical" evidence="12">
    <location>
        <begin position="268"/>
        <end position="289"/>
    </location>
</feature>
<dbReference type="GO" id="GO:0046872">
    <property type="term" value="F:metal ion binding"/>
    <property type="evidence" value="ECO:0007669"/>
    <property type="project" value="UniProtKB-KW"/>
</dbReference>
<keyword evidence="7" id="KW-0408">Iron</keyword>
<feature type="transmembrane region" description="Helical" evidence="12">
    <location>
        <begin position="164"/>
        <end position="184"/>
    </location>
</feature>
<accession>Q7V2M8</accession>
<evidence type="ECO:0008006" key="15">
    <source>
        <dbReference type="Google" id="ProtNLM"/>
    </source>
</evidence>
<comment type="pathway">
    <text evidence="11">Porphyrin-containing compound metabolism.</text>
</comment>
<evidence type="ECO:0000256" key="7">
    <source>
        <dbReference type="ARBA" id="ARBA00023004"/>
    </source>
</evidence>
<keyword evidence="10" id="KW-1015">Disulfide bond</keyword>
<keyword evidence="6" id="KW-0560">Oxidoreductase</keyword>
<evidence type="ECO:0000256" key="11">
    <source>
        <dbReference type="ARBA" id="ARBA00023444"/>
    </source>
</evidence>
<keyword evidence="3 12" id="KW-0812">Transmembrane</keyword>
<evidence type="ECO:0000256" key="12">
    <source>
        <dbReference type="SAM" id="Phobius"/>
    </source>
</evidence>
<evidence type="ECO:0000256" key="8">
    <source>
        <dbReference type="ARBA" id="ARBA00023133"/>
    </source>
</evidence>
<comment type="subcellular location">
    <subcellularLocation>
        <location evidence="1">Membrane</location>
        <topology evidence="1">Multi-pass membrane protein</topology>
    </subcellularLocation>
</comment>
<feature type="transmembrane region" description="Helical" evidence="12">
    <location>
        <begin position="242"/>
        <end position="262"/>
    </location>
</feature>
<evidence type="ECO:0000256" key="9">
    <source>
        <dbReference type="ARBA" id="ARBA00023136"/>
    </source>
</evidence>
<organism evidence="13 14">
    <name type="scientific">Prochlorococcus marinus subsp. pastoris (strain CCMP1986 / NIES-2087 / MED4)</name>
    <dbReference type="NCBI Taxonomy" id="59919"/>
    <lineage>
        <taxon>Bacteria</taxon>
        <taxon>Bacillati</taxon>
        <taxon>Cyanobacteriota</taxon>
        <taxon>Cyanophyceae</taxon>
        <taxon>Synechococcales</taxon>
        <taxon>Prochlorococcaceae</taxon>
        <taxon>Prochlorococcus</taxon>
    </lineage>
</organism>
<dbReference type="eggNOG" id="COG1612">
    <property type="taxonomic scope" value="Bacteria"/>
</dbReference>